<accession>A0A9N8E158</accession>
<keyword evidence="1" id="KW-1133">Transmembrane helix</keyword>
<dbReference type="SMART" id="SM00228">
    <property type="entry name" value="PDZ"/>
    <property type="match status" value="2"/>
</dbReference>
<dbReference type="CDD" id="cd00136">
    <property type="entry name" value="PDZ_canonical"/>
    <property type="match status" value="1"/>
</dbReference>
<feature type="domain" description="PDZ" evidence="2">
    <location>
        <begin position="189"/>
        <end position="271"/>
    </location>
</feature>
<dbReference type="SUPFAM" id="SSF50156">
    <property type="entry name" value="PDZ domain-like"/>
    <property type="match status" value="2"/>
</dbReference>
<dbReference type="Proteomes" id="UP001153069">
    <property type="component" value="Unassembled WGS sequence"/>
</dbReference>
<keyword evidence="4" id="KW-1185">Reference proteome</keyword>
<dbReference type="InterPro" id="IPR001478">
    <property type="entry name" value="PDZ"/>
</dbReference>
<feature type="transmembrane region" description="Helical" evidence="1">
    <location>
        <begin position="329"/>
        <end position="354"/>
    </location>
</feature>
<feature type="domain" description="PDZ" evidence="2">
    <location>
        <begin position="100"/>
        <end position="182"/>
    </location>
</feature>
<dbReference type="PANTHER" id="PTHR46900">
    <property type="entry name" value="TYROSINE-PROTEIN PHOSPHATASE NON-RECEPTOR TYPE 13"/>
    <property type="match status" value="1"/>
</dbReference>
<gene>
    <name evidence="3" type="ORF">SEMRO_404_G135930.1</name>
</gene>
<dbReference type="InterPro" id="IPR052074">
    <property type="entry name" value="NonRcpt_TyrProt_Phosphatase"/>
</dbReference>
<organism evidence="3 4">
    <name type="scientific">Seminavis robusta</name>
    <dbReference type="NCBI Taxonomy" id="568900"/>
    <lineage>
        <taxon>Eukaryota</taxon>
        <taxon>Sar</taxon>
        <taxon>Stramenopiles</taxon>
        <taxon>Ochrophyta</taxon>
        <taxon>Bacillariophyta</taxon>
        <taxon>Bacillariophyceae</taxon>
        <taxon>Bacillariophycidae</taxon>
        <taxon>Naviculales</taxon>
        <taxon>Naviculaceae</taxon>
        <taxon>Seminavis</taxon>
    </lineage>
</organism>
<dbReference type="Pfam" id="PF00595">
    <property type="entry name" value="PDZ"/>
    <property type="match status" value="1"/>
</dbReference>
<dbReference type="PANTHER" id="PTHR46900:SF4">
    <property type="entry name" value="FERM AND PDZ DOMAIN CONTAINING 2"/>
    <property type="match status" value="1"/>
</dbReference>
<evidence type="ECO:0000313" key="4">
    <source>
        <dbReference type="Proteomes" id="UP001153069"/>
    </source>
</evidence>
<proteinExistence type="predicted"/>
<reference evidence="3" key="1">
    <citation type="submission" date="2020-06" db="EMBL/GenBank/DDBJ databases">
        <authorList>
            <consortium name="Plant Systems Biology data submission"/>
        </authorList>
    </citation>
    <scope>NUCLEOTIDE SEQUENCE</scope>
    <source>
        <strain evidence="3">D6</strain>
    </source>
</reference>
<evidence type="ECO:0000313" key="3">
    <source>
        <dbReference type="EMBL" id="CAB9509764.1"/>
    </source>
</evidence>
<name>A0A9N8E158_9STRA</name>
<dbReference type="InterPro" id="IPR036034">
    <property type="entry name" value="PDZ_sf"/>
</dbReference>
<dbReference type="EMBL" id="CAICTM010000403">
    <property type="protein sequence ID" value="CAB9509764.1"/>
    <property type="molecule type" value="Genomic_DNA"/>
</dbReference>
<keyword evidence="1" id="KW-0472">Membrane</keyword>
<protein>
    <recommendedName>
        <fullName evidence="2">PDZ domain-containing protein</fullName>
    </recommendedName>
</protein>
<comment type="caution">
    <text evidence="3">The sequence shown here is derived from an EMBL/GenBank/DDBJ whole genome shotgun (WGS) entry which is preliminary data.</text>
</comment>
<evidence type="ECO:0000259" key="2">
    <source>
        <dbReference type="PROSITE" id="PS50106"/>
    </source>
</evidence>
<dbReference type="AlphaFoldDB" id="A0A9N8E158"/>
<keyword evidence="1" id="KW-0812">Transmembrane</keyword>
<evidence type="ECO:0000256" key="1">
    <source>
        <dbReference type="SAM" id="Phobius"/>
    </source>
</evidence>
<sequence length="356" mass="37553">MASTTTTRTSAVLETSTNEAVAAEPLDEEALIAEEATDTLELPTVQLSALDEEHGLVQGDVGSVVAVAENIVTSSRDLEVYGGQSTRQIDFSNVRAEFISVTFYKARRDDLLGVTFDPKAMDIRITGIVDNSLASDSPLRVGDRVLSVDSKDCANDKMNGEGVARILQRATGNVTLVLHNAGGDADLVESMIMKSNKDEKIGLSLKADHSLTSVLVSDIKDGSKFANSLLNAGDVVMTVNGNTAGHLGPEAAADMIRTSPSRVTILAKTLRDTGVVVAQLSDRHVLNSSQPILRGDAVNTRNSTINSRVRPASAAMPSTAEDDEDKTKILARTITCVIVFVIVIAVAGSTMGGVMA</sequence>
<dbReference type="OrthoDB" id="48498at2759"/>
<dbReference type="PROSITE" id="PS50106">
    <property type="entry name" value="PDZ"/>
    <property type="match status" value="2"/>
</dbReference>
<dbReference type="Gene3D" id="2.30.42.10">
    <property type="match status" value="2"/>
</dbReference>